<comment type="subcellular location">
    <subcellularLocation>
        <location evidence="1">Nucleus</location>
    </subcellularLocation>
</comment>
<dbReference type="Pfam" id="PF07714">
    <property type="entry name" value="PK_Tyr_Ser-Thr"/>
    <property type="match status" value="1"/>
</dbReference>
<gene>
    <name evidence="9" type="ORF">PVK06_022466</name>
</gene>
<evidence type="ECO:0000313" key="10">
    <source>
        <dbReference type="Proteomes" id="UP001358586"/>
    </source>
</evidence>
<dbReference type="SUPFAM" id="SSF56112">
    <property type="entry name" value="Protein kinase-like (PK-like)"/>
    <property type="match status" value="1"/>
</dbReference>
<keyword evidence="10" id="KW-1185">Reference proteome</keyword>
<dbReference type="Pfam" id="PF01429">
    <property type="entry name" value="MBD"/>
    <property type="match status" value="1"/>
</dbReference>
<evidence type="ECO:0008006" key="11">
    <source>
        <dbReference type="Google" id="ProtNLM"/>
    </source>
</evidence>
<evidence type="ECO:0000256" key="1">
    <source>
        <dbReference type="ARBA" id="ARBA00004123"/>
    </source>
</evidence>
<dbReference type="InterPro" id="IPR011009">
    <property type="entry name" value="Kinase-like_dom_sf"/>
</dbReference>
<dbReference type="InterPro" id="IPR039622">
    <property type="entry name" value="MBD10/11"/>
</dbReference>
<protein>
    <recommendedName>
        <fullName evidence="11">Protein kinase domain-containing protein</fullName>
    </recommendedName>
</protein>
<evidence type="ECO:0000259" key="8">
    <source>
        <dbReference type="Pfam" id="PF07714"/>
    </source>
</evidence>
<feature type="domain" description="MBD" evidence="7">
    <location>
        <begin position="94"/>
        <end position="146"/>
    </location>
</feature>
<dbReference type="EMBL" id="JARKNE010000007">
    <property type="protein sequence ID" value="KAK5817542.1"/>
    <property type="molecule type" value="Genomic_DNA"/>
</dbReference>
<dbReference type="InterPro" id="IPR016177">
    <property type="entry name" value="DNA-bd_dom_sf"/>
</dbReference>
<feature type="region of interest" description="Disordered" evidence="6">
    <location>
        <begin position="138"/>
        <end position="177"/>
    </location>
</feature>
<feature type="domain" description="Serine-threonine/tyrosine-protein kinase catalytic" evidence="8">
    <location>
        <begin position="19"/>
        <end position="78"/>
    </location>
</feature>
<dbReference type="PANTHER" id="PTHR33729">
    <property type="entry name" value="METHYL-CPG BINDING DOMAIN CONTAINING PROTEIN, EXPRESSED"/>
    <property type="match status" value="1"/>
</dbReference>
<accession>A0ABR0P8P1</accession>
<evidence type="ECO:0000313" key="9">
    <source>
        <dbReference type="EMBL" id="KAK5817542.1"/>
    </source>
</evidence>
<keyword evidence="5" id="KW-0539">Nucleus</keyword>
<dbReference type="InterPro" id="IPR001245">
    <property type="entry name" value="Ser-Thr/Tyr_kinase_cat_dom"/>
</dbReference>
<dbReference type="Gene3D" id="3.30.200.20">
    <property type="entry name" value="Phosphorylase Kinase, domain 1"/>
    <property type="match status" value="1"/>
</dbReference>
<name>A0ABR0P8P1_GOSAR</name>
<dbReference type="PANTHER" id="PTHR33729:SF6">
    <property type="entry name" value="METHYL-CPG-BINDING DOMAIN-CONTAINING PROTEIN 11"/>
    <property type="match status" value="1"/>
</dbReference>
<evidence type="ECO:0000256" key="2">
    <source>
        <dbReference type="ARBA" id="ARBA00023015"/>
    </source>
</evidence>
<evidence type="ECO:0000256" key="3">
    <source>
        <dbReference type="ARBA" id="ARBA00023125"/>
    </source>
</evidence>
<keyword evidence="4" id="KW-0804">Transcription</keyword>
<dbReference type="Proteomes" id="UP001358586">
    <property type="component" value="Chromosome 7"/>
</dbReference>
<dbReference type="SUPFAM" id="SSF54171">
    <property type="entry name" value="DNA-binding domain"/>
    <property type="match status" value="1"/>
</dbReference>
<evidence type="ECO:0000256" key="4">
    <source>
        <dbReference type="ARBA" id="ARBA00023163"/>
    </source>
</evidence>
<comment type="caution">
    <text evidence="9">The sequence shown here is derived from an EMBL/GenBank/DDBJ whole genome shotgun (WGS) entry which is preliminary data.</text>
</comment>
<feature type="compositionally biased region" description="Basic and acidic residues" evidence="6">
    <location>
        <begin position="146"/>
        <end position="158"/>
    </location>
</feature>
<evidence type="ECO:0000256" key="5">
    <source>
        <dbReference type="ARBA" id="ARBA00023242"/>
    </source>
</evidence>
<keyword evidence="2" id="KW-0805">Transcription regulation</keyword>
<keyword evidence="3" id="KW-0238">DNA-binding</keyword>
<organism evidence="9 10">
    <name type="scientific">Gossypium arboreum</name>
    <name type="common">Tree cotton</name>
    <name type="synonym">Gossypium nanking</name>
    <dbReference type="NCBI Taxonomy" id="29729"/>
    <lineage>
        <taxon>Eukaryota</taxon>
        <taxon>Viridiplantae</taxon>
        <taxon>Streptophyta</taxon>
        <taxon>Embryophyta</taxon>
        <taxon>Tracheophyta</taxon>
        <taxon>Spermatophyta</taxon>
        <taxon>Magnoliopsida</taxon>
        <taxon>eudicotyledons</taxon>
        <taxon>Gunneridae</taxon>
        <taxon>Pentapetalae</taxon>
        <taxon>rosids</taxon>
        <taxon>malvids</taxon>
        <taxon>Malvales</taxon>
        <taxon>Malvaceae</taxon>
        <taxon>Malvoideae</taxon>
        <taxon>Gossypium</taxon>
    </lineage>
</organism>
<proteinExistence type="predicted"/>
<sequence>MKKLSWDEIKDVTKDFSLVIGRGRFSIVYLANLFVNSRQGAVKVHISDDRLIQVFKQELDILLRLQHDNIVKLLGYCDDLGTLRESFASLFKKFIPKKGVSPTKHEIIFIAPTGEDISNKRQLEKYLKAHPGGPAVSEFYLGTGETPRRSARISEKVKAMPTTESEPSKKRGSGFEG</sequence>
<dbReference type="InterPro" id="IPR001739">
    <property type="entry name" value="Methyl_CpG_DNA-bd"/>
</dbReference>
<reference evidence="9 10" key="1">
    <citation type="submission" date="2023-03" db="EMBL/GenBank/DDBJ databases">
        <title>WGS of Gossypium arboreum.</title>
        <authorList>
            <person name="Yu D."/>
        </authorList>
    </citation>
    <scope>NUCLEOTIDE SEQUENCE [LARGE SCALE GENOMIC DNA]</scope>
    <source>
        <tissue evidence="9">Leaf</tissue>
    </source>
</reference>
<evidence type="ECO:0000259" key="7">
    <source>
        <dbReference type="Pfam" id="PF01429"/>
    </source>
</evidence>
<evidence type="ECO:0000256" key="6">
    <source>
        <dbReference type="SAM" id="MobiDB-lite"/>
    </source>
</evidence>